<feature type="compositionally biased region" description="Gly residues" evidence="9">
    <location>
        <begin position="62"/>
        <end position="71"/>
    </location>
</feature>
<evidence type="ECO:0000256" key="2">
    <source>
        <dbReference type="ARBA" id="ARBA00022448"/>
    </source>
</evidence>
<dbReference type="GO" id="GO:0005886">
    <property type="term" value="C:plasma membrane"/>
    <property type="evidence" value="ECO:0007669"/>
    <property type="project" value="TreeGrafter"/>
</dbReference>
<dbReference type="SUPFAM" id="SSF161070">
    <property type="entry name" value="SNF-like"/>
    <property type="match status" value="1"/>
</dbReference>
<feature type="transmembrane region" description="Helical" evidence="10">
    <location>
        <begin position="276"/>
        <end position="303"/>
    </location>
</feature>
<keyword evidence="8" id="KW-0769">Symport</keyword>
<feature type="region of interest" description="Disordered" evidence="9">
    <location>
        <begin position="56"/>
        <end position="77"/>
    </location>
</feature>
<dbReference type="Proteomes" id="UP001318040">
    <property type="component" value="Unplaced"/>
</dbReference>
<evidence type="ECO:0000256" key="7">
    <source>
        <dbReference type="PIRSR" id="PIRSR600175-2"/>
    </source>
</evidence>
<evidence type="ECO:0000256" key="6">
    <source>
        <dbReference type="PIRSR" id="PIRSR600175-1"/>
    </source>
</evidence>
<sequence length="359" mass="39026">MITEPGSLHHQNDGVAALSNVPLHSPGHSPLETPSWGVGAWEAGLVGPYETPGPEGSFEGLEGMGEGGRGEPPGSPREQWGGRMEFLLSLLGYCVGLGNVWRFPYLCYRNGGGAFLIPYLLMLALCGLPVFLMELSLGQFSALGPLAVWRCCPILTGIGYAMLILSVLVSLYYVVIIAWTLFYLFSSFQSPLPWACEAPNNQHLCTNLTLNETHATPSEVFWNERVLQVGSTQGLHDPGRVRGELAGCLLLAWVIIWLCLFRGVRSSGKVVYVTATFPYAVLLILLVRGATLEGSLQGVAFYLTPQWERLAQPQVWNDAATQIFYSLGVGFGGLLSLASYNKHNNNVIRDTLIVALAVL</sequence>
<dbReference type="PRINTS" id="PR00176">
    <property type="entry name" value="NANEUSMPORT"/>
</dbReference>
<evidence type="ECO:0000256" key="4">
    <source>
        <dbReference type="ARBA" id="ARBA00022989"/>
    </source>
</evidence>
<feature type="transmembrane region" description="Helical" evidence="10">
    <location>
        <begin position="86"/>
        <end position="104"/>
    </location>
</feature>
<keyword evidence="11" id="KW-1185">Reference proteome</keyword>
<keyword evidence="2 8" id="KW-0813">Transport</keyword>
<dbReference type="GO" id="GO:0046872">
    <property type="term" value="F:metal ion binding"/>
    <property type="evidence" value="ECO:0007669"/>
    <property type="project" value="UniProtKB-KW"/>
</dbReference>
<dbReference type="PANTHER" id="PTHR11616:SF318">
    <property type="entry name" value="TRANSPORTER"/>
    <property type="match status" value="1"/>
</dbReference>
<keyword evidence="4 10" id="KW-1133">Transmembrane helix</keyword>
<gene>
    <name evidence="12" type="primary">LOC116938029</name>
</gene>
<feature type="binding site" evidence="6">
    <location>
        <position position="326"/>
    </location>
    <ligand>
        <name>Na(+)</name>
        <dbReference type="ChEBI" id="CHEBI:29101"/>
        <label>1</label>
    </ligand>
</feature>
<evidence type="ECO:0000256" key="1">
    <source>
        <dbReference type="ARBA" id="ARBA00004141"/>
    </source>
</evidence>
<dbReference type="GO" id="GO:0089718">
    <property type="term" value="P:amino acid import across plasma membrane"/>
    <property type="evidence" value="ECO:0007669"/>
    <property type="project" value="TreeGrafter"/>
</dbReference>
<evidence type="ECO:0000256" key="3">
    <source>
        <dbReference type="ARBA" id="ARBA00022692"/>
    </source>
</evidence>
<keyword evidence="7" id="KW-1015">Disulfide bond</keyword>
<dbReference type="InterPro" id="IPR000175">
    <property type="entry name" value="Na/ntran_symport"/>
</dbReference>
<dbReference type="InterPro" id="IPR037272">
    <property type="entry name" value="SNS_sf"/>
</dbReference>
<protein>
    <recommendedName>
        <fullName evidence="8">Transporter</fullName>
    </recommendedName>
</protein>
<feature type="transmembrane region" description="Helical" evidence="10">
    <location>
        <begin position="116"/>
        <end position="137"/>
    </location>
</feature>
<evidence type="ECO:0000313" key="11">
    <source>
        <dbReference type="Proteomes" id="UP001318040"/>
    </source>
</evidence>
<proteinExistence type="inferred from homology"/>
<organism evidence="11 12">
    <name type="scientific">Petromyzon marinus</name>
    <name type="common">Sea lamprey</name>
    <dbReference type="NCBI Taxonomy" id="7757"/>
    <lineage>
        <taxon>Eukaryota</taxon>
        <taxon>Metazoa</taxon>
        <taxon>Chordata</taxon>
        <taxon>Craniata</taxon>
        <taxon>Vertebrata</taxon>
        <taxon>Cyclostomata</taxon>
        <taxon>Hyperoartia</taxon>
        <taxon>Petromyzontiformes</taxon>
        <taxon>Petromyzontidae</taxon>
        <taxon>Petromyzon</taxon>
    </lineage>
</organism>
<feature type="binding site" evidence="6">
    <location>
        <position position="92"/>
    </location>
    <ligand>
        <name>Na(+)</name>
        <dbReference type="ChEBI" id="CHEBI:29101"/>
        <label>1</label>
    </ligand>
</feature>
<name>A0AAJ7SKQ6_PETMA</name>
<evidence type="ECO:0000256" key="9">
    <source>
        <dbReference type="SAM" id="MobiDB-lite"/>
    </source>
</evidence>
<feature type="transmembrane region" description="Helical" evidence="10">
    <location>
        <begin position="244"/>
        <end position="264"/>
    </location>
</feature>
<dbReference type="GO" id="GO:0005283">
    <property type="term" value="F:amino acid:sodium symporter activity"/>
    <property type="evidence" value="ECO:0007669"/>
    <property type="project" value="TreeGrafter"/>
</dbReference>
<keyword evidence="6" id="KW-0479">Metal-binding</keyword>
<dbReference type="KEGG" id="pmrn:116938029"/>
<evidence type="ECO:0000256" key="10">
    <source>
        <dbReference type="SAM" id="Phobius"/>
    </source>
</evidence>
<feature type="transmembrane region" description="Helical" evidence="10">
    <location>
        <begin position="158"/>
        <end position="185"/>
    </location>
</feature>
<dbReference type="PROSITE" id="PS00610">
    <property type="entry name" value="NA_NEUROTRAN_SYMP_1"/>
    <property type="match status" value="1"/>
</dbReference>
<keyword evidence="3 8" id="KW-0812">Transmembrane</keyword>
<dbReference type="PROSITE" id="PS50267">
    <property type="entry name" value="NA_NEUROTRAN_SYMP_3"/>
    <property type="match status" value="1"/>
</dbReference>
<evidence type="ECO:0000256" key="5">
    <source>
        <dbReference type="ARBA" id="ARBA00023136"/>
    </source>
</evidence>
<dbReference type="AlphaFoldDB" id="A0AAJ7SKQ6"/>
<keyword evidence="6" id="KW-0915">Sodium</keyword>
<keyword evidence="5 10" id="KW-0472">Membrane</keyword>
<dbReference type="PANTHER" id="PTHR11616">
    <property type="entry name" value="SODIUM/CHLORIDE DEPENDENT TRANSPORTER"/>
    <property type="match status" value="1"/>
</dbReference>
<comment type="similarity">
    <text evidence="8">Belongs to the sodium:neurotransmitter symporter (SNF) (TC 2.A.22) family.</text>
</comment>
<feature type="binding site" evidence="6">
    <location>
        <position position="95"/>
    </location>
    <ligand>
        <name>Na(+)</name>
        <dbReference type="ChEBI" id="CHEBI:29101"/>
        <label>1</label>
    </ligand>
</feature>
<comment type="subcellular location">
    <subcellularLocation>
        <location evidence="1">Membrane</location>
        <topology evidence="1">Multi-pass membrane protein</topology>
    </subcellularLocation>
</comment>
<reference evidence="12" key="1">
    <citation type="submission" date="2025-08" db="UniProtKB">
        <authorList>
            <consortium name="RefSeq"/>
        </authorList>
    </citation>
    <scope>IDENTIFICATION</scope>
    <source>
        <tissue evidence="12">Sperm</tissue>
    </source>
</reference>
<feature type="binding site" evidence="6">
    <location>
        <position position="99"/>
    </location>
    <ligand>
        <name>Na(+)</name>
        <dbReference type="ChEBI" id="CHEBI:29101"/>
        <label>1</label>
    </ligand>
</feature>
<accession>A0AAJ7SKQ6</accession>
<evidence type="ECO:0000313" key="12">
    <source>
        <dbReference type="RefSeq" id="XP_032801084.1"/>
    </source>
</evidence>
<evidence type="ECO:0000256" key="8">
    <source>
        <dbReference type="RuleBase" id="RU003732"/>
    </source>
</evidence>
<dbReference type="RefSeq" id="XP_032801084.1">
    <property type="nucleotide sequence ID" value="XM_032945193.1"/>
</dbReference>
<feature type="transmembrane region" description="Helical" evidence="10">
    <location>
        <begin position="323"/>
        <end position="340"/>
    </location>
</feature>
<dbReference type="Pfam" id="PF00209">
    <property type="entry name" value="SNF"/>
    <property type="match status" value="1"/>
</dbReference>
<feature type="disulfide bond" evidence="7">
    <location>
        <begin position="196"/>
        <end position="205"/>
    </location>
</feature>